<proteinExistence type="predicted"/>
<accession>X6PCI6</accession>
<reference evidence="1 2" key="1">
    <citation type="journal article" date="2013" name="Curr. Biol.">
        <title>The Genome of the Foraminiferan Reticulomyxa filosa.</title>
        <authorList>
            <person name="Glockner G."/>
            <person name="Hulsmann N."/>
            <person name="Schleicher M."/>
            <person name="Noegel A.A."/>
            <person name="Eichinger L."/>
            <person name="Gallinger C."/>
            <person name="Pawlowski J."/>
            <person name="Sierra R."/>
            <person name="Euteneuer U."/>
            <person name="Pillet L."/>
            <person name="Moustafa A."/>
            <person name="Platzer M."/>
            <person name="Groth M."/>
            <person name="Szafranski K."/>
            <person name="Schliwa M."/>
        </authorList>
    </citation>
    <scope>NUCLEOTIDE SEQUENCE [LARGE SCALE GENOMIC DNA]</scope>
</reference>
<evidence type="ECO:0000313" key="2">
    <source>
        <dbReference type="Proteomes" id="UP000023152"/>
    </source>
</evidence>
<protein>
    <submittedName>
        <fullName evidence="1">Uncharacterized protein</fullName>
    </submittedName>
</protein>
<name>X6PCI6_RETFI</name>
<keyword evidence="2" id="KW-1185">Reference proteome</keyword>
<dbReference type="OrthoDB" id="10004338at2759"/>
<sequence>MKVLTFEELLRQSHHCLELKHFQKMSSEYLKMQLVDMEDNIIDSDEIVKKEFESNEPTFKIIWTSFQQSIIFGKTKTIKNALVILIAISEYDDNNKWKNLKNVKEKDVKNFKLIFFLKNIYVT</sequence>
<dbReference type="EMBL" id="ASPP01001192">
    <property type="protein sequence ID" value="ETO35881.1"/>
    <property type="molecule type" value="Genomic_DNA"/>
</dbReference>
<dbReference type="Proteomes" id="UP000023152">
    <property type="component" value="Unassembled WGS sequence"/>
</dbReference>
<gene>
    <name evidence="1" type="ORF">RFI_01181</name>
</gene>
<evidence type="ECO:0000313" key="1">
    <source>
        <dbReference type="EMBL" id="ETO35881.1"/>
    </source>
</evidence>
<dbReference type="AlphaFoldDB" id="X6PCI6"/>
<comment type="caution">
    <text evidence="1">The sequence shown here is derived from an EMBL/GenBank/DDBJ whole genome shotgun (WGS) entry which is preliminary data.</text>
</comment>
<organism evidence="1 2">
    <name type="scientific">Reticulomyxa filosa</name>
    <dbReference type="NCBI Taxonomy" id="46433"/>
    <lineage>
        <taxon>Eukaryota</taxon>
        <taxon>Sar</taxon>
        <taxon>Rhizaria</taxon>
        <taxon>Retaria</taxon>
        <taxon>Foraminifera</taxon>
        <taxon>Monothalamids</taxon>
        <taxon>Reticulomyxidae</taxon>
        <taxon>Reticulomyxa</taxon>
    </lineage>
</organism>